<proteinExistence type="predicted"/>
<accession>A0A1W1ZF62</accession>
<sequence length="371" mass="41284">MALDYKIWADFYTALKRSCCVFAWGIASALPSQGAANDESTERAFVEFLTRADYENANFYLQNGLVTPERLDTGAIFYNIIHAAYWQQLTSKTQAITTLHGYLQALKPFDMDQEVTCGQYGNDSQTCVLLHDLVTGAPANVIAVFADLGLDLNKLYPGRPPATYDVIDRLGAQYSISDIQILSQKGMIFGDEPYDPATLAAHREHNNTMRIQPVRNVAARRPPQMPHNYLSIPQFNFMDALAVALGNPWSSAQVESSARDDALCRYITFLAPQMTPSFDYLRFVLGNKNEFRAAQIGERKRSGNRTYEPFPASCVALIEGMAQNHGNLTDVIALFGARGDVEMARWLLSLQAPQPIPAQEPAQTQEPQNTE</sequence>
<dbReference type="AlphaFoldDB" id="A0A1W1ZF62"/>
<dbReference type="STRING" id="1387277.SAMN06295998_101534"/>
<organism evidence="1 2">
    <name type="scientific">Primorskyibacter flagellatus</name>
    <dbReference type="NCBI Taxonomy" id="1387277"/>
    <lineage>
        <taxon>Bacteria</taxon>
        <taxon>Pseudomonadati</taxon>
        <taxon>Pseudomonadota</taxon>
        <taxon>Alphaproteobacteria</taxon>
        <taxon>Rhodobacterales</taxon>
        <taxon>Roseobacteraceae</taxon>
        <taxon>Primorskyibacter</taxon>
    </lineage>
</organism>
<dbReference type="EMBL" id="FWYD01000001">
    <property type="protein sequence ID" value="SMC47175.1"/>
    <property type="molecule type" value="Genomic_DNA"/>
</dbReference>
<reference evidence="1 2" key="1">
    <citation type="submission" date="2017-04" db="EMBL/GenBank/DDBJ databases">
        <authorList>
            <person name="Afonso C.L."/>
            <person name="Miller P.J."/>
            <person name="Scott M.A."/>
            <person name="Spackman E."/>
            <person name="Goraichik I."/>
            <person name="Dimitrov K.M."/>
            <person name="Suarez D.L."/>
            <person name="Swayne D.E."/>
        </authorList>
    </citation>
    <scope>NUCLEOTIDE SEQUENCE [LARGE SCALE GENOMIC DNA]</scope>
    <source>
        <strain evidence="1 2">CGMCC 1.12644</strain>
    </source>
</reference>
<dbReference type="RefSeq" id="WP_084350233.1">
    <property type="nucleotide sequence ID" value="NZ_FWYD01000001.1"/>
</dbReference>
<keyword evidence="2" id="KW-1185">Reference proteome</keyword>
<evidence type="ECO:0000313" key="2">
    <source>
        <dbReference type="Proteomes" id="UP000192330"/>
    </source>
</evidence>
<gene>
    <name evidence="1" type="ORF">SAMN06295998_101534</name>
</gene>
<protein>
    <submittedName>
        <fullName evidence="1">Uncharacterized protein</fullName>
    </submittedName>
</protein>
<evidence type="ECO:0000313" key="1">
    <source>
        <dbReference type="EMBL" id="SMC47175.1"/>
    </source>
</evidence>
<dbReference type="Proteomes" id="UP000192330">
    <property type="component" value="Unassembled WGS sequence"/>
</dbReference>
<name>A0A1W1ZF62_9RHOB</name>
<dbReference type="OrthoDB" id="7825863at2"/>